<sequence>MLGLAMVLCALGLAQVTPEATQLLEKMRLAHGGPALANLRTYQETATLTTFSGPEPENQLTVVSYVDFSSKSLRVEYRDGSKLIQVLQVTQAGGQSWSVVSGSKALEPELAQELRGGLFQTWYGLRLGGSGREQARLLGRRTFGDRTGTAIEVTTQGSKTTYLVNAQHQLIAERYQNSQGQMTVLYADLRRVSGILIPFQARLYADSTLFAEVKVQEARVNPVFGPETFRMP</sequence>
<reference evidence="1 2" key="1">
    <citation type="submission" date="2019-07" db="EMBL/GenBank/DDBJ databases">
        <title>Whole genome shotgun sequence of Meiothermus hypogaeus NBRC 106114.</title>
        <authorList>
            <person name="Hosoyama A."/>
            <person name="Uohara A."/>
            <person name="Ohji S."/>
            <person name="Ichikawa N."/>
        </authorList>
    </citation>
    <scope>NUCLEOTIDE SEQUENCE [LARGE SCALE GENOMIC DNA]</scope>
    <source>
        <strain evidence="1 2">NBRC 106114</strain>
    </source>
</reference>
<dbReference type="Proteomes" id="UP000321197">
    <property type="component" value="Unassembled WGS sequence"/>
</dbReference>
<dbReference type="EMBL" id="BJXL01000027">
    <property type="protein sequence ID" value="GEM82976.1"/>
    <property type="molecule type" value="Genomic_DNA"/>
</dbReference>
<comment type="caution">
    <text evidence="1">The sequence shown here is derived from an EMBL/GenBank/DDBJ whole genome shotgun (WGS) entry which is preliminary data.</text>
</comment>
<organism evidence="1 2">
    <name type="scientific">Meiothermus hypogaeus NBRC 106114</name>
    <dbReference type="NCBI Taxonomy" id="1227553"/>
    <lineage>
        <taxon>Bacteria</taxon>
        <taxon>Thermotogati</taxon>
        <taxon>Deinococcota</taxon>
        <taxon>Deinococci</taxon>
        <taxon>Thermales</taxon>
        <taxon>Thermaceae</taxon>
        <taxon>Meiothermus</taxon>
    </lineage>
</organism>
<evidence type="ECO:0008006" key="3">
    <source>
        <dbReference type="Google" id="ProtNLM"/>
    </source>
</evidence>
<gene>
    <name evidence="1" type="ORF">MHY01S_11420</name>
</gene>
<proteinExistence type="predicted"/>
<evidence type="ECO:0000313" key="1">
    <source>
        <dbReference type="EMBL" id="GEM82976.1"/>
    </source>
</evidence>
<name>A0A511R1V3_9DEIN</name>
<accession>A0A511R1V3</accession>
<dbReference type="AlphaFoldDB" id="A0A511R1V3"/>
<evidence type="ECO:0000313" key="2">
    <source>
        <dbReference type="Proteomes" id="UP000321197"/>
    </source>
</evidence>
<protein>
    <recommendedName>
        <fullName evidence="3">Outer membrane lipoprotein-sorting protein</fullName>
    </recommendedName>
</protein>